<protein>
    <submittedName>
        <fullName evidence="3">Sirohydrochlorin cobaltochelatase</fullName>
    </submittedName>
</protein>
<dbReference type="OrthoDB" id="9797895at2"/>
<keyword evidence="1" id="KW-0479">Metal-binding</keyword>
<evidence type="ECO:0000256" key="1">
    <source>
        <dbReference type="ARBA" id="ARBA00022723"/>
    </source>
</evidence>
<dbReference type="InterPro" id="IPR050963">
    <property type="entry name" value="Sirohydro_Cobaltochel/CbiX"/>
</dbReference>
<dbReference type="RefSeq" id="WP_093035094.1">
    <property type="nucleotide sequence ID" value="NZ_FNNZ01000018.1"/>
</dbReference>
<organism evidence="3 4">
    <name type="scientific">Thiocapsa roseopersicina</name>
    <dbReference type="NCBI Taxonomy" id="1058"/>
    <lineage>
        <taxon>Bacteria</taxon>
        <taxon>Pseudomonadati</taxon>
        <taxon>Pseudomonadota</taxon>
        <taxon>Gammaproteobacteria</taxon>
        <taxon>Chromatiales</taxon>
        <taxon>Chromatiaceae</taxon>
        <taxon>Thiocapsa</taxon>
    </lineage>
</organism>
<evidence type="ECO:0000313" key="4">
    <source>
        <dbReference type="Proteomes" id="UP000198816"/>
    </source>
</evidence>
<accession>A0A1H3A6Y6</accession>
<sequence>MTNEVVLLVGHGARDPGNEGNAEVDAFTEAWRMRHPEVEIQVCWIEHAPVLLDAGLDRAATAAGSGSGDGRVLVLPLILNAAGHVKGDIPQAIAAARRRHPEVEFRCGHALGTSDQLLKALRHRLHQAMTELDMPDPRTTGVVLLARGASDIESTGEVAKMAHWLYETTEHERIEIAFTGISFPRLEQAVQRLDLLGASQIIVLPYYLFTGRLIQRIRRQVGRLRQQYPTRVFAQAGYIGQHEQLMDLLDLRLTQCRDGTALLPCDGCAYALAADHDHQH</sequence>
<dbReference type="EMBL" id="FNNZ01000018">
    <property type="protein sequence ID" value="SDX24649.1"/>
    <property type="molecule type" value="Genomic_DNA"/>
</dbReference>
<keyword evidence="2" id="KW-0456">Lyase</keyword>
<reference evidence="4" key="1">
    <citation type="submission" date="2016-10" db="EMBL/GenBank/DDBJ databases">
        <authorList>
            <person name="Varghese N."/>
            <person name="Submissions S."/>
        </authorList>
    </citation>
    <scope>NUCLEOTIDE SEQUENCE [LARGE SCALE GENOMIC DNA]</scope>
    <source>
        <strain evidence="4">DSM 217</strain>
    </source>
</reference>
<dbReference type="Pfam" id="PF01903">
    <property type="entry name" value="CbiX"/>
    <property type="match status" value="2"/>
</dbReference>
<dbReference type="Proteomes" id="UP000198816">
    <property type="component" value="Unassembled WGS sequence"/>
</dbReference>
<dbReference type="PANTHER" id="PTHR33542:SF3">
    <property type="entry name" value="SIROHYDROCHLORIN FERROCHELATASE, CHLOROPLASTIC"/>
    <property type="match status" value="1"/>
</dbReference>
<evidence type="ECO:0000256" key="2">
    <source>
        <dbReference type="ARBA" id="ARBA00023239"/>
    </source>
</evidence>
<dbReference type="InterPro" id="IPR002762">
    <property type="entry name" value="CbiX-like"/>
</dbReference>
<name>A0A1H3A6Y6_THIRO</name>
<dbReference type="AlphaFoldDB" id="A0A1H3A6Y6"/>
<dbReference type="PANTHER" id="PTHR33542">
    <property type="entry name" value="SIROHYDROCHLORIN FERROCHELATASE, CHLOROPLASTIC"/>
    <property type="match status" value="1"/>
</dbReference>
<dbReference type="CDD" id="cd03414">
    <property type="entry name" value="CbiX_SirB_C"/>
    <property type="match status" value="1"/>
</dbReference>
<proteinExistence type="predicted"/>
<evidence type="ECO:0000313" key="3">
    <source>
        <dbReference type="EMBL" id="SDX24649.1"/>
    </source>
</evidence>
<dbReference type="STRING" id="1058.SAMN05421783_11861"/>
<keyword evidence="4" id="KW-1185">Reference proteome</keyword>
<dbReference type="GO" id="GO:0016829">
    <property type="term" value="F:lyase activity"/>
    <property type="evidence" value="ECO:0007669"/>
    <property type="project" value="UniProtKB-KW"/>
</dbReference>
<dbReference type="CDD" id="cd03416">
    <property type="entry name" value="CbiX_SirB_N"/>
    <property type="match status" value="1"/>
</dbReference>
<dbReference type="SUPFAM" id="SSF53800">
    <property type="entry name" value="Chelatase"/>
    <property type="match status" value="1"/>
</dbReference>
<dbReference type="Gene3D" id="3.40.50.1400">
    <property type="match status" value="2"/>
</dbReference>
<gene>
    <name evidence="3" type="ORF">SAMN05421783_11861</name>
</gene>
<dbReference type="GO" id="GO:0046872">
    <property type="term" value="F:metal ion binding"/>
    <property type="evidence" value="ECO:0007669"/>
    <property type="project" value="UniProtKB-KW"/>
</dbReference>